<dbReference type="InterPro" id="IPR046357">
    <property type="entry name" value="PPIase_dom_sf"/>
</dbReference>
<dbReference type="Pfam" id="PF00254">
    <property type="entry name" value="FKBP_C"/>
    <property type="match status" value="1"/>
</dbReference>
<evidence type="ECO:0000256" key="1">
    <source>
        <dbReference type="ARBA" id="ARBA00000971"/>
    </source>
</evidence>
<feature type="compositionally biased region" description="Gly residues" evidence="7">
    <location>
        <begin position="172"/>
        <end position="186"/>
    </location>
</feature>
<comment type="similarity">
    <text evidence="2 6">Belongs to the FKBP-type PPIase family.</text>
</comment>
<comment type="catalytic activity">
    <reaction evidence="1 5 6">
        <text>[protein]-peptidylproline (omega=180) = [protein]-peptidylproline (omega=0)</text>
        <dbReference type="Rhea" id="RHEA:16237"/>
        <dbReference type="Rhea" id="RHEA-COMP:10747"/>
        <dbReference type="Rhea" id="RHEA-COMP:10748"/>
        <dbReference type="ChEBI" id="CHEBI:83833"/>
        <dbReference type="ChEBI" id="CHEBI:83834"/>
        <dbReference type="EC" id="5.2.1.8"/>
    </reaction>
</comment>
<keyword evidence="10" id="KW-1185">Reference proteome</keyword>
<keyword evidence="3 5" id="KW-0697">Rotamase</keyword>
<comment type="caution">
    <text evidence="9">The sequence shown here is derived from an EMBL/GenBank/DDBJ whole genome shotgun (WGS) entry which is preliminary data.</text>
</comment>
<organism evidence="9 10">
    <name type="scientific">Sphingomonas floccifaciens</name>
    <dbReference type="NCBI Taxonomy" id="1844115"/>
    <lineage>
        <taxon>Bacteria</taxon>
        <taxon>Pseudomonadati</taxon>
        <taxon>Pseudomonadota</taxon>
        <taxon>Alphaproteobacteria</taxon>
        <taxon>Sphingomonadales</taxon>
        <taxon>Sphingomonadaceae</taxon>
        <taxon>Sphingomonas</taxon>
    </lineage>
</organism>
<proteinExistence type="inferred from homology"/>
<evidence type="ECO:0000313" key="9">
    <source>
        <dbReference type="EMBL" id="MFD1786684.1"/>
    </source>
</evidence>
<evidence type="ECO:0000259" key="8">
    <source>
        <dbReference type="PROSITE" id="PS50059"/>
    </source>
</evidence>
<dbReference type="InterPro" id="IPR000774">
    <property type="entry name" value="PPIase_FKBP_N"/>
</dbReference>
<evidence type="ECO:0000256" key="3">
    <source>
        <dbReference type="ARBA" id="ARBA00023110"/>
    </source>
</evidence>
<evidence type="ECO:0000256" key="4">
    <source>
        <dbReference type="ARBA" id="ARBA00023235"/>
    </source>
</evidence>
<keyword evidence="4 5" id="KW-0413">Isomerase</keyword>
<dbReference type="PROSITE" id="PS50059">
    <property type="entry name" value="FKBP_PPIASE"/>
    <property type="match status" value="1"/>
</dbReference>
<sequence>MSVTAVPIPPVKRRYVTYLVLGLLLAVVGAAALAWQAPTDFLTANARKSGVVTTASGLQYQVLKPGSGPKPTETDVALVNYVGKLTDGAVFDQSRQPTPLPVAGVVPGFSEAMKLMPKGAKYRVWIKPELGYGDKQAGDIPPNSVLDFEIEMLDFLPEQVVRQMQMQQQMQGMGGAMPGGVPGGAPGAPPAQPVR</sequence>
<feature type="domain" description="PPIase FKBP-type" evidence="8">
    <location>
        <begin position="74"/>
        <end position="156"/>
    </location>
</feature>
<dbReference type="SUPFAM" id="SSF54534">
    <property type="entry name" value="FKBP-like"/>
    <property type="match status" value="1"/>
</dbReference>
<dbReference type="PANTHER" id="PTHR43811">
    <property type="entry name" value="FKBP-TYPE PEPTIDYL-PROLYL CIS-TRANS ISOMERASE FKPA"/>
    <property type="match status" value="1"/>
</dbReference>
<evidence type="ECO:0000256" key="7">
    <source>
        <dbReference type="SAM" id="MobiDB-lite"/>
    </source>
</evidence>
<protein>
    <recommendedName>
        <fullName evidence="6">Peptidyl-prolyl cis-trans isomerase</fullName>
        <ecNumber evidence="6">5.2.1.8</ecNumber>
    </recommendedName>
</protein>
<dbReference type="EMBL" id="JBHUFC010000002">
    <property type="protein sequence ID" value="MFD1786684.1"/>
    <property type="molecule type" value="Genomic_DNA"/>
</dbReference>
<feature type="region of interest" description="Disordered" evidence="7">
    <location>
        <begin position="172"/>
        <end position="195"/>
    </location>
</feature>
<dbReference type="Pfam" id="PF01346">
    <property type="entry name" value="FKBP_N"/>
    <property type="match status" value="1"/>
</dbReference>
<name>A0ABW4NB29_9SPHN</name>
<dbReference type="RefSeq" id="WP_380938893.1">
    <property type="nucleotide sequence ID" value="NZ_JBHUFC010000002.1"/>
</dbReference>
<dbReference type="PANTHER" id="PTHR43811:SF19">
    <property type="entry name" value="39 KDA FK506-BINDING NUCLEAR PROTEIN"/>
    <property type="match status" value="1"/>
</dbReference>
<dbReference type="Proteomes" id="UP001597283">
    <property type="component" value="Unassembled WGS sequence"/>
</dbReference>
<dbReference type="InterPro" id="IPR001179">
    <property type="entry name" value="PPIase_FKBP_dom"/>
</dbReference>
<gene>
    <name evidence="9" type="ORF">ACFSC3_03765</name>
</gene>
<dbReference type="Gene3D" id="3.10.50.40">
    <property type="match status" value="1"/>
</dbReference>
<accession>A0ABW4NB29</accession>
<evidence type="ECO:0000256" key="2">
    <source>
        <dbReference type="ARBA" id="ARBA00006577"/>
    </source>
</evidence>
<dbReference type="EC" id="5.2.1.8" evidence="6"/>
<evidence type="ECO:0000313" key="10">
    <source>
        <dbReference type="Proteomes" id="UP001597283"/>
    </source>
</evidence>
<evidence type="ECO:0000256" key="6">
    <source>
        <dbReference type="RuleBase" id="RU003915"/>
    </source>
</evidence>
<dbReference type="GO" id="GO:0003755">
    <property type="term" value="F:peptidyl-prolyl cis-trans isomerase activity"/>
    <property type="evidence" value="ECO:0007669"/>
    <property type="project" value="UniProtKB-EC"/>
</dbReference>
<reference evidence="10" key="1">
    <citation type="journal article" date="2019" name="Int. J. Syst. Evol. Microbiol.">
        <title>The Global Catalogue of Microorganisms (GCM) 10K type strain sequencing project: providing services to taxonomists for standard genome sequencing and annotation.</title>
        <authorList>
            <consortium name="The Broad Institute Genomics Platform"/>
            <consortium name="The Broad Institute Genome Sequencing Center for Infectious Disease"/>
            <person name="Wu L."/>
            <person name="Ma J."/>
        </authorList>
    </citation>
    <scope>NUCLEOTIDE SEQUENCE [LARGE SCALE GENOMIC DNA]</scope>
    <source>
        <strain evidence="10">Q85</strain>
    </source>
</reference>
<evidence type="ECO:0000256" key="5">
    <source>
        <dbReference type="PROSITE-ProRule" id="PRU00277"/>
    </source>
</evidence>